<evidence type="ECO:0000259" key="6">
    <source>
        <dbReference type="Pfam" id="PF00441"/>
    </source>
</evidence>
<dbReference type="Pfam" id="PF00441">
    <property type="entry name" value="Acyl-CoA_dh_1"/>
    <property type="match status" value="1"/>
</dbReference>
<dbReference type="GO" id="GO:0050660">
    <property type="term" value="F:flavin adenine dinucleotide binding"/>
    <property type="evidence" value="ECO:0007669"/>
    <property type="project" value="InterPro"/>
</dbReference>
<name>A0A117QLT5_9ACTN</name>
<gene>
    <name evidence="8" type="ORF">AQJ30_24680</name>
</gene>
<dbReference type="InterPro" id="IPR046373">
    <property type="entry name" value="Acyl-CoA_Oxase/DH_mid-dom_sf"/>
</dbReference>
<feature type="domain" description="Acyl-CoA oxidase/dehydrogenase middle" evidence="7">
    <location>
        <begin position="131"/>
        <end position="224"/>
    </location>
</feature>
<dbReference type="InterPro" id="IPR006091">
    <property type="entry name" value="Acyl-CoA_Oxase/DH_mid-dom"/>
</dbReference>
<dbReference type="SUPFAM" id="SSF47203">
    <property type="entry name" value="Acyl-CoA dehydrogenase C-terminal domain-like"/>
    <property type="match status" value="1"/>
</dbReference>
<evidence type="ECO:0000256" key="5">
    <source>
        <dbReference type="RuleBase" id="RU362125"/>
    </source>
</evidence>
<keyword evidence="3 5" id="KW-0285">Flavoprotein</keyword>
<dbReference type="CDD" id="cd00567">
    <property type="entry name" value="ACAD"/>
    <property type="match status" value="1"/>
</dbReference>
<dbReference type="Proteomes" id="UP000053271">
    <property type="component" value="Unassembled WGS sequence"/>
</dbReference>
<dbReference type="EMBL" id="LMWS01000032">
    <property type="protein sequence ID" value="KUN35351.1"/>
    <property type="molecule type" value="Genomic_DNA"/>
</dbReference>
<dbReference type="InterPro" id="IPR037069">
    <property type="entry name" value="AcylCoA_DH/ox_N_sf"/>
</dbReference>
<evidence type="ECO:0000256" key="4">
    <source>
        <dbReference type="ARBA" id="ARBA00022827"/>
    </source>
</evidence>
<protein>
    <submittedName>
        <fullName evidence="8">Acyl-CoA dehydrogenase</fullName>
    </submittedName>
</protein>
<dbReference type="GO" id="GO:0003995">
    <property type="term" value="F:acyl-CoA dehydrogenase activity"/>
    <property type="evidence" value="ECO:0007669"/>
    <property type="project" value="TreeGrafter"/>
</dbReference>
<dbReference type="AlphaFoldDB" id="A0A117QLT5"/>
<dbReference type="PANTHER" id="PTHR43884">
    <property type="entry name" value="ACYL-COA DEHYDROGENASE"/>
    <property type="match status" value="1"/>
</dbReference>
<dbReference type="Gene3D" id="1.20.140.10">
    <property type="entry name" value="Butyryl-CoA Dehydrogenase, subunit A, domain 3"/>
    <property type="match status" value="1"/>
</dbReference>
<comment type="cofactor">
    <cofactor evidence="1 5">
        <name>FAD</name>
        <dbReference type="ChEBI" id="CHEBI:57692"/>
    </cofactor>
</comment>
<dbReference type="RefSeq" id="WP_067238087.1">
    <property type="nucleotide sequence ID" value="NZ_KQ948558.1"/>
</dbReference>
<organism evidence="8 9">
    <name type="scientific">Streptomyces longwoodensis</name>
    <dbReference type="NCBI Taxonomy" id="68231"/>
    <lineage>
        <taxon>Bacteria</taxon>
        <taxon>Bacillati</taxon>
        <taxon>Actinomycetota</taxon>
        <taxon>Actinomycetes</taxon>
        <taxon>Kitasatosporales</taxon>
        <taxon>Streptomycetaceae</taxon>
        <taxon>Streptomyces</taxon>
    </lineage>
</organism>
<evidence type="ECO:0000313" key="9">
    <source>
        <dbReference type="Proteomes" id="UP000053271"/>
    </source>
</evidence>
<evidence type="ECO:0000256" key="1">
    <source>
        <dbReference type="ARBA" id="ARBA00001974"/>
    </source>
</evidence>
<proteinExistence type="inferred from homology"/>
<reference evidence="8 9" key="1">
    <citation type="submission" date="2015-10" db="EMBL/GenBank/DDBJ databases">
        <title>Draft genome sequence of Streptomyces longwoodensis DSM 41677, type strain for the species Streptomyces longwoodensis.</title>
        <authorList>
            <person name="Ruckert C."/>
            <person name="Winkler A."/>
            <person name="Kalinowski J."/>
            <person name="Kampfer P."/>
            <person name="Glaeser S."/>
        </authorList>
    </citation>
    <scope>NUCLEOTIDE SEQUENCE [LARGE SCALE GENOMIC DNA]</scope>
    <source>
        <strain evidence="8 9">DSM 41677</strain>
    </source>
</reference>
<keyword evidence="9" id="KW-1185">Reference proteome</keyword>
<evidence type="ECO:0000256" key="2">
    <source>
        <dbReference type="ARBA" id="ARBA00009347"/>
    </source>
</evidence>
<dbReference type="PANTHER" id="PTHR43884:SF12">
    <property type="entry name" value="ISOVALERYL-COA DEHYDROGENASE, MITOCHONDRIAL-RELATED"/>
    <property type="match status" value="1"/>
</dbReference>
<evidence type="ECO:0000259" key="7">
    <source>
        <dbReference type="Pfam" id="PF02770"/>
    </source>
</evidence>
<dbReference type="GeneID" id="91427774"/>
<evidence type="ECO:0000256" key="3">
    <source>
        <dbReference type="ARBA" id="ARBA00022630"/>
    </source>
</evidence>
<comment type="similarity">
    <text evidence="2 5">Belongs to the acyl-CoA dehydrogenase family.</text>
</comment>
<dbReference type="InterPro" id="IPR036250">
    <property type="entry name" value="AcylCo_DH-like_C"/>
</dbReference>
<dbReference type="InterPro" id="IPR009075">
    <property type="entry name" value="AcylCo_DH/oxidase_C"/>
</dbReference>
<keyword evidence="5" id="KW-0560">Oxidoreductase</keyword>
<dbReference type="InterPro" id="IPR009100">
    <property type="entry name" value="AcylCoA_DH/oxidase_NM_dom_sf"/>
</dbReference>
<feature type="domain" description="Acyl-CoA dehydrogenase/oxidase C-terminal" evidence="6">
    <location>
        <begin position="241"/>
        <end position="379"/>
    </location>
</feature>
<sequence>MTTHTEAFLGELRSQGREFADLVRTTSLDLDRAPTRAADLLLHGPLPWRQLMGLPADFADDPLRIAGRPVLLDRCVEQVVVFEELARGDAAAVLALPGPSMSGQVVAELADAEQRERYYRRLAQTPTWTFFGMTEPAHGSDPAGMATVLRPRDDGAGLTLDGTKRFVGNGARAGLGVVFARRNAGPLGVTAVLVDTDRPGFTATPLETSGLRGLQLSQLDLDAVPVTERDVLGHGRRATRQGMWAATRTFNRFRPVVACFALGVAQAAYDYVLAHRRRLRAEESWTMERFAERLVGVRALVLEAARSADRDPGDGTLASAAKIRATRLAEELTLAAVDCFGPGARWDHPLLDKWVRDARAFEFMEGTGNIQRLGVAQGYLHGRLSDDRAA</sequence>
<dbReference type="SUPFAM" id="SSF56645">
    <property type="entry name" value="Acyl-CoA dehydrogenase NM domain-like"/>
    <property type="match status" value="1"/>
</dbReference>
<keyword evidence="4 5" id="KW-0274">FAD</keyword>
<dbReference type="Gene3D" id="1.10.540.10">
    <property type="entry name" value="Acyl-CoA dehydrogenase/oxidase, N-terminal domain"/>
    <property type="match status" value="1"/>
</dbReference>
<dbReference type="STRING" id="68231.AQJ30_24680"/>
<evidence type="ECO:0000313" key="8">
    <source>
        <dbReference type="EMBL" id="KUN35351.1"/>
    </source>
</evidence>
<dbReference type="Gene3D" id="2.40.110.10">
    <property type="entry name" value="Butyryl-CoA Dehydrogenase, subunit A, domain 2"/>
    <property type="match status" value="1"/>
</dbReference>
<comment type="caution">
    <text evidence="8">The sequence shown here is derived from an EMBL/GenBank/DDBJ whole genome shotgun (WGS) entry which is preliminary data.</text>
</comment>
<accession>A0A117QLT5</accession>
<dbReference type="Pfam" id="PF02770">
    <property type="entry name" value="Acyl-CoA_dh_M"/>
    <property type="match status" value="1"/>
</dbReference>